<dbReference type="InterPro" id="IPR056740">
    <property type="entry name" value="ILV_EDD_C"/>
</dbReference>
<dbReference type="PROSITE" id="PS00886">
    <property type="entry name" value="ILVD_EDD_1"/>
    <property type="match status" value="1"/>
</dbReference>
<dbReference type="Proteomes" id="UP001050691">
    <property type="component" value="Unassembled WGS sequence"/>
</dbReference>
<evidence type="ECO:0000313" key="9">
    <source>
        <dbReference type="EMBL" id="GJJ10547.1"/>
    </source>
</evidence>
<sequence length="764" mass="83798">MSMDVEEMIRAQPMDSVILIGGCDKTVPAELMGAISANKPAVQLVTGPMLTSTYVPIDQNQPEPQTPIIPNRRGERIGACTDCRRLWTNYRAGEIDIEELGRVNEMLVPGPGTCSVMGTASTMACIAEALGMAPLGSSAPPAVSAARQRVAETVGRVGARLAGAGDRLVQVGVGIKPTDVLRRENFENAVTVLQAIGGSTNAIIHLLAIAGRVPGAREGMINLTLDDVDIIGRRTPLILDLKPSGMGFHNEGGLPALLRVLRPLLHLNAMTVTGRTLGEELDLYQPTPQPNFLIRPLFNPVFPCASLIILKGNLAPNGAVLKQSAASSKYTQQEVVGEAIVFDGVEDMTEKIDDPNLDVNEESVLVLRGIGLLGRGRLGEGKGKGKDAGLGMPESGLIPIPKKLARRGVKDILRISDGRMSGTAFGSVVLHVSPEGGGGHDSSDPELLPLLGLIKTGDRVRLDVPNRVIEVLLSPEEIEKRKGAWVRTWQQQEENTNQKMKVRQKARGYYQSKRPTTATLDARLSLVFQGAVGDAFLNAKCILDVGCNEGWVTCEIAQRFNPQHITGVDIDPELVRSAWKRRRTVWSLQRPWSLPLPSSVNGVDISREKEISQLRKRRRITQAEEQPQMDDKPDTNRFDFEYFPFAMEHMFGPILIPTYERNSPFTFPHNITFRTADWVSRDIPEDKEGYDIVLAFSISKWIHLNKGDNGLKLFFQKVFDVLKPGGSFIIEPQPWNSYAKARRTDGVRIAVAKCHLMSISPIIK</sequence>
<keyword evidence="2" id="KW-0479">Metal-binding</keyword>
<dbReference type="Pfam" id="PF00920">
    <property type="entry name" value="ILVD_EDD_N"/>
    <property type="match status" value="1"/>
</dbReference>
<evidence type="ECO:0000313" key="10">
    <source>
        <dbReference type="Proteomes" id="UP001050691"/>
    </source>
</evidence>
<accession>A0AAV5A7E8</accession>
<dbReference type="InterPro" id="IPR042096">
    <property type="entry name" value="Dihydro-acid_dehy_C"/>
</dbReference>
<dbReference type="InterPro" id="IPR041698">
    <property type="entry name" value="Methyltransf_25"/>
</dbReference>
<dbReference type="Gene3D" id="3.50.30.80">
    <property type="entry name" value="IlvD/EDD C-terminal domain-like"/>
    <property type="match status" value="2"/>
</dbReference>
<dbReference type="SUPFAM" id="SSF53335">
    <property type="entry name" value="S-adenosyl-L-methionine-dependent methyltransferases"/>
    <property type="match status" value="1"/>
</dbReference>
<dbReference type="GO" id="GO:0046872">
    <property type="term" value="F:metal ion binding"/>
    <property type="evidence" value="ECO:0007669"/>
    <property type="project" value="UniProtKB-KW"/>
</dbReference>
<dbReference type="GO" id="GO:0016836">
    <property type="term" value="F:hydro-lyase activity"/>
    <property type="evidence" value="ECO:0007669"/>
    <property type="project" value="UniProtKB-ARBA"/>
</dbReference>
<evidence type="ECO:0000259" key="8">
    <source>
        <dbReference type="PROSITE" id="PS51515"/>
    </source>
</evidence>
<organism evidence="9 10">
    <name type="scientific">Clathrus columnatus</name>
    <dbReference type="NCBI Taxonomy" id="1419009"/>
    <lineage>
        <taxon>Eukaryota</taxon>
        <taxon>Fungi</taxon>
        <taxon>Dikarya</taxon>
        <taxon>Basidiomycota</taxon>
        <taxon>Agaricomycotina</taxon>
        <taxon>Agaricomycetes</taxon>
        <taxon>Phallomycetidae</taxon>
        <taxon>Phallales</taxon>
        <taxon>Clathraceae</taxon>
        <taxon>Clathrus</taxon>
    </lineage>
</organism>
<dbReference type="AlphaFoldDB" id="A0AAV5A7E8"/>
<comment type="similarity">
    <text evidence="1">Belongs to the IlvD/Edd family.</text>
</comment>
<dbReference type="GO" id="GO:0008168">
    <property type="term" value="F:methyltransferase activity"/>
    <property type="evidence" value="ECO:0007669"/>
    <property type="project" value="InterPro"/>
</dbReference>
<dbReference type="InterPro" id="IPR020558">
    <property type="entry name" value="DiOHA_6PGluconate_deHydtase_CS"/>
</dbReference>
<evidence type="ECO:0000256" key="1">
    <source>
        <dbReference type="ARBA" id="ARBA00006486"/>
    </source>
</evidence>
<dbReference type="PANTHER" id="PTHR43183:SF1">
    <property type="entry name" value="HYPOTHETICAL DIHYDROXY-ACID DEHYDRATASE (EUROFUNG)-RELATED"/>
    <property type="match status" value="1"/>
</dbReference>
<keyword evidence="6" id="KW-0949">S-adenosyl-L-methionine</keyword>
<proteinExistence type="inferred from homology"/>
<feature type="region of interest" description="Disordered" evidence="7">
    <location>
        <begin position="617"/>
        <end position="636"/>
    </location>
</feature>
<name>A0AAV5A7E8_9AGAM</name>
<evidence type="ECO:0000256" key="3">
    <source>
        <dbReference type="ARBA" id="ARBA00023004"/>
    </source>
</evidence>
<dbReference type="CDD" id="cd02440">
    <property type="entry name" value="AdoMet_MTases"/>
    <property type="match status" value="1"/>
</dbReference>
<dbReference type="SUPFAM" id="SSF52016">
    <property type="entry name" value="LeuD/IlvD-like"/>
    <property type="match status" value="1"/>
</dbReference>
<dbReference type="Gene3D" id="3.40.50.150">
    <property type="entry name" value="Vaccinia Virus protein VP39"/>
    <property type="match status" value="1"/>
</dbReference>
<dbReference type="Pfam" id="PF24877">
    <property type="entry name" value="ILV_EDD_C"/>
    <property type="match status" value="1"/>
</dbReference>
<reference evidence="9" key="1">
    <citation type="submission" date="2021-10" db="EMBL/GenBank/DDBJ databases">
        <title>De novo Genome Assembly of Clathrus columnatus (Basidiomycota, Fungi) Using Illumina and Nanopore Sequence Data.</title>
        <authorList>
            <person name="Ogiso-Tanaka E."/>
            <person name="Itagaki H."/>
            <person name="Hosoya T."/>
            <person name="Hosaka K."/>
        </authorList>
    </citation>
    <scope>NUCLEOTIDE SEQUENCE</scope>
    <source>
        <strain evidence="9">MO-923</strain>
    </source>
</reference>
<keyword evidence="10" id="KW-1185">Reference proteome</keyword>
<keyword evidence="5" id="KW-0456">Lyase</keyword>
<dbReference type="SUPFAM" id="SSF143975">
    <property type="entry name" value="IlvD/EDD N-terminal domain-like"/>
    <property type="match status" value="1"/>
</dbReference>
<dbReference type="EMBL" id="BPWL01000005">
    <property type="protein sequence ID" value="GJJ10547.1"/>
    <property type="molecule type" value="Genomic_DNA"/>
</dbReference>
<dbReference type="Pfam" id="PF13649">
    <property type="entry name" value="Methyltransf_25"/>
    <property type="match status" value="1"/>
</dbReference>
<evidence type="ECO:0000256" key="6">
    <source>
        <dbReference type="PROSITE-ProRule" id="PRU00848"/>
    </source>
</evidence>
<dbReference type="InterPro" id="IPR029063">
    <property type="entry name" value="SAM-dependent_MTases_sf"/>
</dbReference>
<evidence type="ECO:0000256" key="7">
    <source>
        <dbReference type="SAM" id="MobiDB-lite"/>
    </source>
</evidence>
<protein>
    <recommendedName>
        <fullName evidence="8">Bin3-type SAM domain-containing protein</fullName>
    </recommendedName>
</protein>
<evidence type="ECO:0000256" key="5">
    <source>
        <dbReference type="ARBA" id="ARBA00023239"/>
    </source>
</evidence>
<evidence type="ECO:0000256" key="2">
    <source>
        <dbReference type="ARBA" id="ARBA00022723"/>
    </source>
</evidence>
<dbReference type="InterPro" id="IPR052352">
    <property type="entry name" value="Sugar_Degrad_Dehydratases"/>
</dbReference>
<gene>
    <name evidence="9" type="ORF">Clacol_004774</name>
</gene>
<dbReference type="InterPro" id="IPR024160">
    <property type="entry name" value="BIN3_SAM-bd_dom"/>
</dbReference>
<keyword evidence="3" id="KW-0408">Iron</keyword>
<dbReference type="InterPro" id="IPR037237">
    <property type="entry name" value="IlvD/EDD_N"/>
</dbReference>
<dbReference type="Pfam" id="PF06859">
    <property type="entry name" value="Bin3"/>
    <property type="match status" value="1"/>
</dbReference>
<feature type="domain" description="Bin3-type SAM" evidence="8">
    <location>
        <begin position="521"/>
        <end position="764"/>
    </location>
</feature>
<keyword evidence="4" id="KW-0411">Iron-sulfur</keyword>
<evidence type="ECO:0000256" key="4">
    <source>
        <dbReference type="ARBA" id="ARBA00023014"/>
    </source>
</evidence>
<dbReference type="PROSITE" id="PS51515">
    <property type="entry name" value="BIN3_SAM"/>
    <property type="match status" value="1"/>
</dbReference>
<dbReference type="InterPro" id="IPR000581">
    <property type="entry name" value="ILV_EDD_N"/>
</dbReference>
<dbReference type="PANTHER" id="PTHR43183">
    <property type="entry name" value="HYPOTHETICAL DIHYDROXYACID DEHYDRATASE (EUROFUNG)-RELATED"/>
    <property type="match status" value="1"/>
</dbReference>
<dbReference type="GO" id="GO:0051536">
    <property type="term" value="F:iron-sulfur cluster binding"/>
    <property type="evidence" value="ECO:0007669"/>
    <property type="project" value="UniProtKB-KW"/>
</dbReference>
<dbReference type="InterPro" id="IPR010675">
    <property type="entry name" value="Bin3_C"/>
</dbReference>
<comment type="caution">
    <text evidence="9">The sequence shown here is derived from an EMBL/GenBank/DDBJ whole genome shotgun (WGS) entry which is preliminary data.</text>
</comment>